<evidence type="ECO:0000256" key="3">
    <source>
        <dbReference type="SAM" id="SignalP"/>
    </source>
</evidence>
<dbReference type="PANTHER" id="PTHR47235:SF1">
    <property type="entry name" value="BLR6548 PROTEIN"/>
    <property type="match status" value="1"/>
</dbReference>
<dbReference type="Gene3D" id="3.40.50.2300">
    <property type="match status" value="2"/>
</dbReference>
<feature type="chain" id="PRO_5045125295" description="Leucine-binding protein domain-containing protein" evidence="3">
    <location>
        <begin position="33"/>
        <end position="418"/>
    </location>
</feature>
<name>A0ABP8YFP8_9ACTN</name>
<dbReference type="Pfam" id="PF13458">
    <property type="entry name" value="Peripla_BP_6"/>
    <property type="match status" value="1"/>
</dbReference>
<evidence type="ECO:0000313" key="5">
    <source>
        <dbReference type="EMBL" id="GAA4727904.1"/>
    </source>
</evidence>
<gene>
    <name evidence="5" type="ORF">GCM10023350_08710</name>
</gene>
<evidence type="ECO:0000313" key="6">
    <source>
        <dbReference type="Proteomes" id="UP001499882"/>
    </source>
</evidence>
<dbReference type="RefSeq" id="WP_345525366.1">
    <property type="nucleotide sequence ID" value="NZ_BAABKN010000005.1"/>
</dbReference>
<evidence type="ECO:0000256" key="2">
    <source>
        <dbReference type="ARBA" id="ARBA00022729"/>
    </source>
</evidence>
<keyword evidence="2 3" id="KW-0732">Signal</keyword>
<evidence type="ECO:0000259" key="4">
    <source>
        <dbReference type="Pfam" id="PF13458"/>
    </source>
</evidence>
<dbReference type="InterPro" id="IPR028081">
    <property type="entry name" value="Leu-bd"/>
</dbReference>
<proteinExistence type="inferred from homology"/>
<keyword evidence="6" id="KW-1185">Reference proteome</keyword>
<dbReference type="Proteomes" id="UP001499882">
    <property type="component" value="Unassembled WGS sequence"/>
</dbReference>
<reference evidence="6" key="1">
    <citation type="journal article" date="2019" name="Int. J. Syst. Evol. Microbiol.">
        <title>The Global Catalogue of Microorganisms (GCM) 10K type strain sequencing project: providing services to taxonomists for standard genome sequencing and annotation.</title>
        <authorList>
            <consortium name="The Broad Institute Genomics Platform"/>
            <consortium name="The Broad Institute Genome Sequencing Center for Infectious Disease"/>
            <person name="Wu L."/>
            <person name="Ma J."/>
        </authorList>
    </citation>
    <scope>NUCLEOTIDE SEQUENCE [LARGE SCALE GENOMIC DNA]</scope>
    <source>
        <strain evidence="6">JCM 18532</strain>
    </source>
</reference>
<protein>
    <recommendedName>
        <fullName evidence="4">Leucine-binding protein domain-containing protein</fullName>
    </recommendedName>
</protein>
<dbReference type="PANTHER" id="PTHR47235">
    <property type="entry name" value="BLR6548 PROTEIN"/>
    <property type="match status" value="1"/>
</dbReference>
<dbReference type="EMBL" id="BAABKN010000005">
    <property type="protein sequence ID" value="GAA4727904.1"/>
    <property type="molecule type" value="Genomic_DNA"/>
</dbReference>
<feature type="domain" description="Leucine-binding protein" evidence="4">
    <location>
        <begin position="61"/>
        <end position="395"/>
    </location>
</feature>
<comment type="caution">
    <text evidence="5">The sequence shown here is derived from an EMBL/GenBank/DDBJ whole genome shotgun (WGS) entry which is preliminary data.</text>
</comment>
<organism evidence="5 6">
    <name type="scientific">Nocardioides endophyticus</name>
    <dbReference type="NCBI Taxonomy" id="1353775"/>
    <lineage>
        <taxon>Bacteria</taxon>
        <taxon>Bacillati</taxon>
        <taxon>Actinomycetota</taxon>
        <taxon>Actinomycetes</taxon>
        <taxon>Propionibacteriales</taxon>
        <taxon>Nocardioidaceae</taxon>
        <taxon>Nocardioides</taxon>
    </lineage>
</organism>
<evidence type="ECO:0000256" key="1">
    <source>
        <dbReference type="ARBA" id="ARBA00010062"/>
    </source>
</evidence>
<accession>A0ABP8YFP8</accession>
<comment type="similarity">
    <text evidence="1">Belongs to the leucine-binding protein family.</text>
</comment>
<dbReference type="SUPFAM" id="SSF53822">
    <property type="entry name" value="Periplasmic binding protein-like I"/>
    <property type="match status" value="1"/>
</dbReference>
<sequence length="418" mass="42836">MSEPTWGRSLRRTRRRPTLSILVASGAVLALAACSGGAGGSDGDSGSGAGGSESPGVTKSEVTVAYIGDLTGPDAGTEQTYYLGIKAAIDVANANGGVAGRKINLEAGDTKFDTPTAISLFTKYTTQDPALAILGINVSSMFEALDTKIKAAKVPVIGPVGVTQLTLDNPYVYQAQADLNVSSAAIASYINANQGADQKVGVATISTASGDEWFDLFGQAATDAGLTVGSHEKIDPTAVEAAAQVAKFKKESDTALTLHSGGGGGIALVKSMATGGLDVPVYSTFGANGPALWEAAGDLAPKVFAFDAFAPPDSDVAGRADLEAAMEANGDWDKYKLEKNYAEGWVIGNVLVQSLETAGTDLTVASFVDALESPDGFETGGYSDPINWSEDNGVTDPAAIHAFTYDEASGRIIQADKS</sequence>
<dbReference type="InterPro" id="IPR028082">
    <property type="entry name" value="Peripla_BP_I"/>
</dbReference>
<feature type="signal peptide" evidence="3">
    <location>
        <begin position="1"/>
        <end position="32"/>
    </location>
</feature>